<dbReference type="PANTHER" id="PTHR43281">
    <property type="entry name" value="FARNESYL DIPHOSPHATE SYNTHASE"/>
    <property type="match status" value="1"/>
</dbReference>
<proteinExistence type="inferred from homology"/>
<dbReference type="KEGG" id="rhy:RD110_19935"/>
<sequence length="339" mass="35620">MSAVLKSEGFDLRGWSVSRLDRVEQALTRWVAADVPDGHHHPARDALGHDAHVLGHEAPAALREAMRYAVLDGGKRLRPLLVLAAREAVRGHEPDAAHAGLDDAALRAACAAELIHAYSLVHDDMPCMDNDILRRGKPTVHVRFGEAQALLAGDALQALAFELLTPDTDDAALPAVQARLCRLLAKAAGFEGMAGGQAIDLASIGLQLSEDQLRGMHRLKTGALLQGSVMLGAACVQDRGSLPVTALPALASYGAALGLAFQVVDDILDVTADSATLGKTAGKDAAQDKPTYVSVLGLDRSLSYAQELLSQALTALDESGLDDTRALCALADMVVNRAS</sequence>
<keyword evidence="9" id="KW-1185">Reference proteome</keyword>
<dbReference type="AlphaFoldDB" id="A0A1P8JZL5"/>
<dbReference type="STRING" id="1842727.RD110_19935"/>
<evidence type="ECO:0000313" key="8">
    <source>
        <dbReference type="EMBL" id="APW39204.1"/>
    </source>
</evidence>
<dbReference type="SFLD" id="SFLDG01017">
    <property type="entry name" value="Polyprenyl_Transferase_Like"/>
    <property type="match status" value="1"/>
</dbReference>
<keyword evidence="5" id="KW-0460">Magnesium</keyword>
<dbReference type="GO" id="GO:0016114">
    <property type="term" value="P:terpenoid biosynthetic process"/>
    <property type="evidence" value="ECO:0007669"/>
    <property type="project" value="UniProtKB-ARBA"/>
</dbReference>
<gene>
    <name evidence="8" type="ORF">RD110_19935</name>
</gene>
<evidence type="ECO:0000313" key="9">
    <source>
        <dbReference type="Proteomes" id="UP000186609"/>
    </source>
</evidence>
<comment type="similarity">
    <text evidence="2 7">Belongs to the FPP/GGPP synthase family.</text>
</comment>
<dbReference type="Gene3D" id="1.10.600.10">
    <property type="entry name" value="Farnesyl Diphosphate Synthase"/>
    <property type="match status" value="1"/>
</dbReference>
<dbReference type="NCBIfam" id="NF045485">
    <property type="entry name" value="FPPsyn"/>
    <property type="match status" value="1"/>
</dbReference>
<dbReference type="SFLD" id="SFLDS00005">
    <property type="entry name" value="Isoprenoid_Synthase_Type_I"/>
    <property type="match status" value="1"/>
</dbReference>
<dbReference type="GO" id="GO:0004659">
    <property type="term" value="F:prenyltransferase activity"/>
    <property type="evidence" value="ECO:0007669"/>
    <property type="project" value="InterPro"/>
</dbReference>
<evidence type="ECO:0000256" key="6">
    <source>
        <dbReference type="ARBA" id="ARBA00023229"/>
    </source>
</evidence>
<dbReference type="PROSITE" id="PS00723">
    <property type="entry name" value="POLYPRENYL_SYNTHASE_1"/>
    <property type="match status" value="1"/>
</dbReference>
<keyword evidence="6" id="KW-0414">Isoprene biosynthesis</keyword>
<dbReference type="PANTHER" id="PTHR43281:SF1">
    <property type="entry name" value="FARNESYL DIPHOSPHATE SYNTHASE"/>
    <property type="match status" value="1"/>
</dbReference>
<protein>
    <submittedName>
        <fullName evidence="8">Polyprenyl synthetase</fullName>
    </submittedName>
</protein>
<dbReference type="InterPro" id="IPR008949">
    <property type="entry name" value="Isoprenoid_synthase_dom_sf"/>
</dbReference>
<evidence type="ECO:0000256" key="5">
    <source>
        <dbReference type="ARBA" id="ARBA00022842"/>
    </source>
</evidence>
<dbReference type="Proteomes" id="UP000186609">
    <property type="component" value="Chromosome"/>
</dbReference>
<evidence type="ECO:0000256" key="3">
    <source>
        <dbReference type="ARBA" id="ARBA00022679"/>
    </source>
</evidence>
<dbReference type="EMBL" id="CP019236">
    <property type="protein sequence ID" value="APW39204.1"/>
    <property type="molecule type" value="Genomic_DNA"/>
</dbReference>
<dbReference type="GO" id="GO:0046872">
    <property type="term" value="F:metal ion binding"/>
    <property type="evidence" value="ECO:0007669"/>
    <property type="project" value="UniProtKB-KW"/>
</dbReference>
<dbReference type="FunFam" id="1.10.600.10:FF:000001">
    <property type="entry name" value="Geranylgeranyl diphosphate synthase"/>
    <property type="match status" value="1"/>
</dbReference>
<accession>A0A1P8JZL5</accession>
<evidence type="ECO:0000256" key="7">
    <source>
        <dbReference type="RuleBase" id="RU004466"/>
    </source>
</evidence>
<dbReference type="InterPro" id="IPR000092">
    <property type="entry name" value="Polyprenyl_synt"/>
</dbReference>
<name>A0A1P8JZL5_9BURK</name>
<evidence type="ECO:0000256" key="1">
    <source>
        <dbReference type="ARBA" id="ARBA00001946"/>
    </source>
</evidence>
<keyword evidence="4" id="KW-0479">Metal-binding</keyword>
<dbReference type="CDD" id="cd00685">
    <property type="entry name" value="Trans_IPPS_HT"/>
    <property type="match status" value="1"/>
</dbReference>
<dbReference type="OrthoDB" id="9805316at2"/>
<dbReference type="GO" id="GO:0005737">
    <property type="term" value="C:cytoplasm"/>
    <property type="evidence" value="ECO:0007669"/>
    <property type="project" value="UniProtKB-ARBA"/>
</dbReference>
<organism evidence="8 9">
    <name type="scientific">Rhodoferax koreensis</name>
    <dbReference type="NCBI Taxonomy" id="1842727"/>
    <lineage>
        <taxon>Bacteria</taxon>
        <taxon>Pseudomonadati</taxon>
        <taxon>Pseudomonadota</taxon>
        <taxon>Betaproteobacteria</taxon>
        <taxon>Burkholderiales</taxon>
        <taxon>Comamonadaceae</taxon>
        <taxon>Rhodoferax</taxon>
    </lineage>
</organism>
<dbReference type="Pfam" id="PF00348">
    <property type="entry name" value="polyprenyl_synt"/>
    <property type="match status" value="1"/>
</dbReference>
<keyword evidence="3 7" id="KW-0808">Transferase</keyword>
<evidence type="ECO:0000256" key="4">
    <source>
        <dbReference type="ARBA" id="ARBA00022723"/>
    </source>
</evidence>
<comment type="cofactor">
    <cofactor evidence="1">
        <name>Mg(2+)</name>
        <dbReference type="ChEBI" id="CHEBI:18420"/>
    </cofactor>
</comment>
<dbReference type="SUPFAM" id="SSF48576">
    <property type="entry name" value="Terpenoid synthases"/>
    <property type="match status" value="1"/>
</dbReference>
<dbReference type="InterPro" id="IPR033749">
    <property type="entry name" value="Polyprenyl_synt_CS"/>
</dbReference>
<evidence type="ECO:0000256" key="2">
    <source>
        <dbReference type="ARBA" id="ARBA00006706"/>
    </source>
</evidence>
<reference evidence="8 9" key="1">
    <citation type="submission" date="2017-01" db="EMBL/GenBank/DDBJ databases">
        <authorList>
            <person name="Mah S.A."/>
            <person name="Swanson W.J."/>
            <person name="Moy G.W."/>
            <person name="Vacquier V.D."/>
        </authorList>
    </citation>
    <scope>NUCLEOTIDE SEQUENCE [LARGE SCALE GENOMIC DNA]</scope>
    <source>
        <strain evidence="8 9">DCY110</strain>
    </source>
</reference>
<dbReference type="InterPro" id="IPR053378">
    <property type="entry name" value="Prenyl_diphosphate_synthase"/>
</dbReference>
<dbReference type="RefSeq" id="WP_076201405.1">
    <property type="nucleotide sequence ID" value="NZ_CP019236.1"/>
</dbReference>
<dbReference type="PROSITE" id="PS00444">
    <property type="entry name" value="POLYPRENYL_SYNTHASE_2"/>
    <property type="match status" value="1"/>
</dbReference>